<evidence type="ECO:0000259" key="2">
    <source>
        <dbReference type="Pfam" id="PF14016"/>
    </source>
</evidence>
<feature type="region of interest" description="Disordered" evidence="1">
    <location>
        <begin position="1"/>
        <end position="20"/>
    </location>
</feature>
<gene>
    <name evidence="3" type="ORF">ACFOW9_05320</name>
</gene>
<keyword evidence="4" id="KW-1185">Reference proteome</keyword>
<dbReference type="Proteomes" id="UP001595773">
    <property type="component" value="Unassembled WGS sequence"/>
</dbReference>
<evidence type="ECO:0000256" key="1">
    <source>
        <dbReference type="SAM" id="MobiDB-lite"/>
    </source>
</evidence>
<feature type="domain" description="DUF4232" evidence="2">
    <location>
        <begin position="88"/>
        <end position="222"/>
    </location>
</feature>
<proteinExistence type="predicted"/>
<dbReference type="RefSeq" id="WP_230066637.1">
    <property type="nucleotide sequence ID" value="NZ_BAABLL010000019.1"/>
</dbReference>
<dbReference type="EMBL" id="JBHSCQ010000005">
    <property type="protein sequence ID" value="MFC4265018.1"/>
    <property type="molecule type" value="Genomic_DNA"/>
</dbReference>
<protein>
    <submittedName>
        <fullName evidence="3">DUF4232 domain-containing protein</fullName>
    </submittedName>
</protein>
<dbReference type="InterPro" id="IPR025326">
    <property type="entry name" value="DUF4232"/>
</dbReference>
<evidence type="ECO:0000313" key="3">
    <source>
        <dbReference type="EMBL" id="MFC4265018.1"/>
    </source>
</evidence>
<reference evidence="4" key="1">
    <citation type="journal article" date="2019" name="Int. J. Syst. Evol. Microbiol.">
        <title>The Global Catalogue of Microorganisms (GCM) 10K type strain sequencing project: providing services to taxonomists for standard genome sequencing and annotation.</title>
        <authorList>
            <consortium name="The Broad Institute Genomics Platform"/>
            <consortium name="The Broad Institute Genome Sequencing Center for Infectious Disease"/>
            <person name="Wu L."/>
            <person name="Ma J."/>
        </authorList>
    </citation>
    <scope>NUCLEOTIDE SEQUENCE [LARGE SCALE GENOMIC DNA]</scope>
    <source>
        <strain evidence="4">CGMCC 1.10698</strain>
    </source>
</reference>
<sequence>MSAHQEHMHTASGQSSRPLSRTAAGISTAAVALGLVLALSGCGASTPKTPTSVDTTASAAATSSAAKTTSAAPSPTPTPAAPAAPALCTAASLAGSIDSSGGGAAGHVYMKLIVKNTSTAACILDGYPGVSMVKAGTDTPLGAPAVRDAQAPSTGPITLTPGQSSAAVLAYTQSGNYQNCMHVSADAIMVYPPSATDKLEIAHPLDACSNVDINLLSIGAFQP</sequence>
<organism evidence="3 4">
    <name type="scientific">Arthrobacter cryoconiti</name>
    <dbReference type="NCBI Taxonomy" id="748907"/>
    <lineage>
        <taxon>Bacteria</taxon>
        <taxon>Bacillati</taxon>
        <taxon>Actinomycetota</taxon>
        <taxon>Actinomycetes</taxon>
        <taxon>Micrococcales</taxon>
        <taxon>Micrococcaceae</taxon>
        <taxon>Arthrobacter</taxon>
    </lineage>
</organism>
<accession>A0ABV8R0U5</accession>
<dbReference type="Pfam" id="PF14016">
    <property type="entry name" value="DUF4232"/>
    <property type="match status" value="1"/>
</dbReference>
<name>A0ABV8R0U5_9MICC</name>
<comment type="caution">
    <text evidence="3">The sequence shown here is derived from an EMBL/GenBank/DDBJ whole genome shotgun (WGS) entry which is preliminary data.</text>
</comment>
<evidence type="ECO:0000313" key="4">
    <source>
        <dbReference type="Proteomes" id="UP001595773"/>
    </source>
</evidence>